<feature type="region of interest" description="Disordered" evidence="1">
    <location>
        <begin position="136"/>
        <end position="155"/>
    </location>
</feature>
<accession>A0A9Q2W6Z8</accession>
<feature type="compositionally biased region" description="Polar residues" evidence="1">
    <location>
        <begin position="146"/>
        <end position="155"/>
    </location>
</feature>
<dbReference type="RefSeq" id="WP_214563698.1">
    <property type="nucleotide sequence ID" value="NZ_JAHEWX010000036.1"/>
</dbReference>
<dbReference type="AlphaFoldDB" id="A0A9Q2W6Z8"/>
<dbReference type="Proteomes" id="UP000709437">
    <property type="component" value="Unassembled WGS sequence"/>
</dbReference>
<sequence>MTLQESHQNVLDIFAAITSVVGEDGWAEGTESEWNGCSSQGGAGAQFMLTAIRNQPLSGTPDDVTKRVAAALKSRLGMEGIRVQHDETLSPPRTVIGYPNGYNGGTAADGFGLQFQTDPGFVGVIIYGHCVPGNPPKLGTPLNPRPSESSKPSGS</sequence>
<dbReference type="EMBL" id="JAHEWX010000036">
    <property type="protein sequence ID" value="MBT1543565.1"/>
    <property type="molecule type" value="Genomic_DNA"/>
</dbReference>
<organism evidence="2 3">
    <name type="scientific">Curtobacterium flaccumfaciens pv. flaccumfaciens</name>
    <dbReference type="NCBI Taxonomy" id="138532"/>
    <lineage>
        <taxon>Bacteria</taxon>
        <taxon>Bacillati</taxon>
        <taxon>Actinomycetota</taxon>
        <taxon>Actinomycetes</taxon>
        <taxon>Micrococcales</taxon>
        <taxon>Microbacteriaceae</taxon>
        <taxon>Curtobacterium</taxon>
    </lineage>
</organism>
<evidence type="ECO:0000256" key="1">
    <source>
        <dbReference type="SAM" id="MobiDB-lite"/>
    </source>
</evidence>
<comment type="caution">
    <text evidence="2">The sequence shown here is derived from an EMBL/GenBank/DDBJ whole genome shotgun (WGS) entry which is preliminary data.</text>
</comment>
<protein>
    <submittedName>
        <fullName evidence="2">Uncharacterized protein</fullName>
    </submittedName>
</protein>
<evidence type="ECO:0000313" key="2">
    <source>
        <dbReference type="EMBL" id="MBT1543565.1"/>
    </source>
</evidence>
<proteinExistence type="predicted"/>
<reference evidence="2" key="1">
    <citation type="submission" date="2021-05" db="EMBL/GenBank/DDBJ databases">
        <title>Whole genome sequence of Curtobacterium flaccumfaciens pv. flaccumfaciens strain CFBP 3417.</title>
        <authorList>
            <person name="Osdaghi E."/>
            <person name="Taghouti G."/>
            <person name="Portier P."/>
            <person name="Fazliarab A."/>
            <person name="Taghavi S.M."/>
            <person name="Briand M."/>
            <person name="Le-Saux M."/>
            <person name="Jacques M.-A."/>
        </authorList>
    </citation>
    <scope>NUCLEOTIDE SEQUENCE</scope>
    <source>
        <strain evidence="2">CFBP 3417</strain>
    </source>
</reference>
<gene>
    <name evidence="2" type="ORF">KK103_17520</name>
</gene>
<evidence type="ECO:0000313" key="3">
    <source>
        <dbReference type="Proteomes" id="UP000709437"/>
    </source>
</evidence>
<name>A0A9Q2W6Z8_9MICO</name>